<sequence length="88" mass="9964">MWRGKSRRPSLIGCFTSPTGQAALQLLYRLAANRSGFCSDQLTCPGIRRGFLSPVRIQHWPPGLSRARQLRERTTLGLRLKDINNVSR</sequence>
<keyword evidence="2" id="KW-1185">Reference proteome</keyword>
<gene>
    <name evidence="1" type="ORF">PoB_000981600</name>
</gene>
<dbReference type="AlphaFoldDB" id="A0AAV3YJ86"/>
<dbReference type="Proteomes" id="UP000735302">
    <property type="component" value="Unassembled WGS sequence"/>
</dbReference>
<accession>A0AAV3YJ86</accession>
<evidence type="ECO:0000313" key="2">
    <source>
        <dbReference type="Proteomes" id="UP000735302"/>
    </source>
</evidence>
<proteinExistence type="predicted"/>
<name>A0AAV3YJ86_9GAST</name>
<reference evidence="1 2" key="1">
    <citation type="journal article" date="2021" name="Elife">
        <title>Chloroplast acquisition without the gene transfer in kleptoplastic sea slugs, Plakobranchus ocellatus.</title>
        <authorList>
            <person name="Maeda T."/>
            <person name="Takahashi S."/>
            <person name="Yoshida T."/>
            <person name="Shimamura S."/>
            <person name="Takaki Y."/>
            <person name="Nagai Y."/>
            <person name="Toyoda A."/>
            <person name="Suzuki Y."/>
            <person name="Arimoto A."/>
            <person name="Ishii H."/>
            <person name="Satoh N."/>
            <person name="Nishiyama T."/>
            <person name="Hasebe M."/>
            <person name="Maruyama T."/>
            <person name="Minagawa J."/>
            <person name="Obokata J."/>
            <person name="Shigenobu S."/>
        </authorList>
    </citation>
    <scope>NUCLEOTIDE SEQUENCE [LARGE SCALE GENOMIC DNA]</scope>
</reference>
<dbReference type="EMBL" id="BLXT01001137">
    <property type="protein sequence ID" value="GFN83310.1"/>
    <property type="molecule type" value="Genomic_DNA"/>
</dbReference>
<organism evidence="1 2">
    <name type="scientific">Plakobranchus ocellatus</name>
    <dbReference type="NCBI Taxonomy" id="259542"/>
    <lineage>
        <taxon>Eukaryota</taxon>
        <taxon>Metazoa</taxon>
        <taxon>Spiralia</taxon>
        <taxon>Lophotrochozoa</taxon>
        <taxon>Mollusca</taxon>
        <taxon>Gastropoda</taxon>
        <taxon>Heterobranchia</taxon>
        <taxon>Euthyneura</taxon>
        <taxon>Panpulmonata</taxon>
        <taxon>Sacoglossa</taxon>
        <taxon>Placobranchoidea</taxon>
        <taxon>Plakobranchidae</taxon>
        <taxon>Plakobranchus</taxon>
    </lineage>
</organism>
<comment type="caution">
    <text evidence="1">The sequence shown here is derived from an EMBL/GenBank/DDBJ whole genome shotgun (WGS) entry which is preliminary data.</text>
</comment>
<protein>
    <submittedName>
        <fullName evidence="1">Uncharacterized protein</fullName>
    </submittedName>
</protein>
<evidence type="ECO:0000313" key="1">
    <source>
        <dbReference type="EMBL" id="GFN83310.1"/>
    </source>
</evidence>